<accession>A0A3P7LDV4</accession>
<dbReference type="Proteomes" id="UP000281553">
    <property type="component" value="Unassembled WGS sequence"/>
</dbReference>
<keyword evidence="1" id="KW-1133">Transmembrane helix</keyword>
<protein>
    <submittedName>
        <fullName evidence="3">Uncharacterized protein</fullName>
    </submittedName>
</protein>
<keyword evidence="2" id="KW-0732">Signal</keyword>
<reference evidence="3 4" key="1">
    <citation type="submission" date="2018-11" db="EMBL/GenBank/DDBJ databases">
        <authorList>
            <consortium name="Pathogen Informatics"/>
        </authorList>
    </citation>
    <scope>NUCLEOTIDE SEQUENCE [LARGE SCALE GENOMIC DNA]</scope>
</reference>
<evidence type="ECO:0000256" key="2">
    <source>
        <dbReference type="SAM" id="SignalP"/>
    </source>
</evidence>
<evidence type="ECO:0000313" key="3">
    <source>
        <dbReference type="EMBL" id="VDN10087.1"/>
    </source>
</evidence>
<dbReference type="EMBL" id="UYRU01048438">
    <property type="protein sequence ID" value="VDN10087.1"/>
    <property type="molecule type" value="Genomic_DNA"/>
</dbReference>
<keyword evidence="1" id="KW-0472">Membrane</keyword>
<gene>
    <name evidence="3" type="ORF">DILT_LOCUS5918</name>
</gene>
<name>A0A3P7LDV4_DIBLA</name>
<feature type="transmembrane region" description="Helical" evidence="1">
    <location>
        <begin position="63"/>
        <end position="84"/>
    </location>
</feature>
<feature type="signal peptide" evidence="2">
    <location>
        <begin position="1"/>
        <end position="22"/>
    </location>
</feature>
<keyword evidence="4" id="KW-1185">Reference proteome</keyword>
<dbReference type="AlphaFoldDB" id="A0A3P7LDV4"/>
<evidence type="ECO:0000313" key="4">
    <source>
        <dbReference type="Proteomes" id="UP000281553"/>
    </source>
</evidence>
<keyword evidence="1" id="KW-0812">Transmembrane</keyword>
<sequence>MLTAAFCVVLLPLAIKHVIVMAKVEATPAVLTIDGSTNEQIKATFIPTNFCPAEINPTTTSTAAWMSGPSAVILANLALLLFSISSQLMNTPRWDASQCLS</sequence>
<organism evidence="3 4">
    <name type="scientific">Dibothriocephalus latus</name>
    <name type="common">Fish tapeworm</name>
    <name type="synonym">Diphyllobothrium latum</name>
    <dbReference type="NCBI Taxonomy" id="60516"/>
    <lineage>
        <taxon>Eukaryota</taxon>
        <taxon>Metazoa</taxon>
        <taxon>Spiralia</taxon>
        <taxon>Lophotrochozoa</taxon>
        <taxon>Platyhelminthes</taxon>
        <taxon>Cestoda</taxon>
        <taxon>Eucestoda</taxon>
        <taxon>Diphyllobothriidea</taxon>
        <taxon>Diphyllobothriidae</taxon>
        <taxon>Dibothriocephalus</taxon>
    </lineage>
</organism>
<proteinExistence type="predicted"/>
<evidence type="ECO:0000256" key="1">
    <source>
        <dbReference type="SAM" id="Phobius"/>
    </source>
</evidence>
<feature type="chain" id="PRO_5018134214" evidence="2">
    <location>
        <begin position="23"/>
        <end position="101"/>
    </location>
</feature>